<dbReference type="GO" id="GO:0005840">
    <property type="term" value="C:ribosome"/>
    <property type="evidence" value="ECO:0007669"/>
    <property type="project" value="UniProtKB-KW"/>
</dbReference>
<protein>
    <recommendedName>
        <fullName evidence="4">Small ribosomal subunit protein eS28</fullName>
    </recommendedName>
    <alternativeName>
        <fullName evidence="5">40S ribosomal protein S28</fullName>
    </alternativeName>
</protein>
<proteinExistence type="inferred from homology"/>
<evidence type="ECO:0000313" key="7">
    <source>
        <dbReference type="EnsemblMetazoa" id="GAUT024727-PA"/>
    </source>
</evidence>
<dbReference type="AlphaFoldDB" id="A0A1A9V3M9"/>
<evidence type="ECO:0000313" key="8">
    <source>
        <dbReference type="Proteomes" id="UP000078200"/>
    </source>
</evidence>
<evidence type="ECO:0000256" key="1">
    <source>
        <dbReference type="ARBA" id="ARBA00005943"/>
    </source>
</evidence>
<accession>A0A1A9V3M9</accession>
<keyword evidence="2" id="KW-0689">Ribosomal protein</keyword>
<dbReference type="GO" id="GO:0006412">
    <property type="term" value="P:translation"/>
    <property type="evidence" value="ECO:0007669"/>
    <property type="project" value="InterPro"/>
</dbReference>
<dbReference type="EnsemblMetazoa" id="GAUT024727-RA">
    <property type="protein sequence ID" value="GAUT024727-PA"/>
    <property type="gene ID" value="GAUT024727"/>
</dbReference>
<dbReference type="VEuPathDB" id="VectorBase:GAUT024727"/>
<feature type="compositionally biased region" description="Polar residues" evidence="6">
    <location>
        <begin position="94"/>
        <end position="106"/>
    </location>
</feature>
<feature type="compositionally biased region" description="Low complexity" evidence="6">
    <location>
        <begin position="121"/>
        <end position="146"/>
    </location>
</feature>
<reference evidence="7" key="1">
    <citation type="submission" date="2020-05" db="UniProtKB">
        <authorList>
            <consortium name="EnsemblMetazoa"/>
        </authorList>
    </citation>
    <scope>IDENTIFICATION</scope>
    <source>
        <strain evidence="7">TTRI</strain>
    </source>
</reference>
<name>A0A1A9V3M9_GLOAU</name>
<dbReference type="SUPFAM" id="SSF50249">
    <property type="entry name" value="Nucleic acid-binding proteins"/>
    <property type="match status" value="1"/>
</dbReference>
<dbReference type="Pfam" id="PF01200">
    <property type="entry name" value="Ribosomal_S28e"/>
    <property type="match status" value="1"/>
</dbReference>
<dbReference type="Gene3D" id="2.40.50.140">
    <property type="entry name" value="Nucleic acid-binding proteins"/>
    <property type="match status" value="1"/>
</dbReference>
<organism evidence="7 8">
    <name type="scientific">Glossina austeni</name>
    <name type="common">Savannah tsetse fly</name>
    <dbReference type="NCBI Taxonomy" id="7395"/>
    <lineage>
        <taxon>Eukaryota</taxon>
        <taxon>Metazoa</taxon>
        <taxon>Ecdysozoa</taxon>
        <taxon>Arthropoda</taxon>
        <taxon>Hexapoda</taxon>
        <taxon>Insecta</taxon>
        <taxon>Pterygota</taxon>
        <taxon>Neoptera</taxon>
        <taxon>Endopterygota</taxon>
        <taxon>Diptera</taxon>
        <taxon>Brachycera</taxon>
        <taxon>Muscomorpha</taxon>
        <taxon>Hippoboscoidea</taxon>
        <taxon>Glossinidae</taxon>
        <taxon>Glossina</taxon>
    </lineage>
</organism>
<dbReference type="GO" id="GO:1990904">
    <property type="term" value="C:ribonucleoprotein complex"/>
    <property type="evidence" value="ECO:0007669"/>
    <property type="project" value="UniProtKB-KW"/>
</dbReference>
<dbReference type="InterPro" id="IPR000289">
    <property type="entry name" value="Ribosomal_eS28"/>
</dbReference>
<dbReference type="Proteomes" id="UP000078200">
    <property type="component" value="Unassembled WGS sequence"/>
</dbReference>
<evidence type="ECO:0000256" key="4">
    <source>
        <dbReference type="ARBA" id="ARBA00035146"/>
    </source>
</evidence>
<feature type="region of interest" description="Disordered" evidence="6">
    <location>
        <begin position="94"/>
        <end position="146"/>
    </location>
</feature>
<keyword evidence="8" id="KW-1185">Reference proteome</keyword>
<keyword evidence="3" id="KW-0687">Ribonucleoprotein</keyword>
<sequence length="146" mass="15901">MDKRVVCARVIKVLGRTGYQGQYTQVKVEACLNWCTFAPSVSSRRAIFCSTQMSVVQYQTTVIAFATATQCEMIDTYQQLSRIHDYVGSQLSQPLKQAGKQASRQAGRQAGRKADRPENISSSSSSSSSSNNSSSSNSNRSSSSHS</sequence>
<evidence type="ECO:0000256" key="2">
    <source>
        <dbReference type="ARBA" id="ARBA00022980"/>
    </source>
</evidence>
<evidence type="ECO:0000256" key="3">
    <source>
        <dbReference type="ARBA" id="ARBA00023274"/>
    </source>
</evidence>
<evidence type="ECO:0000256" key="6">
    <source>
        <dbReference type="SAM" id="MobiDB-lite"/>
    </source>
</evidence>
<comment type="similarity">
    <text evidence="1">Belongs to the eukaryotic ribosomal protein eS28 family.</text>
</comment>
<evidence type="ECO:0000256" key="5">
    <source>
        <dbReference type="ARBA" id="ARBA00035453"/>
    </source>
</evidence>
<dbReference type="GO" id="GO:0003735">
    <property type="term" value="F:structural constituent of ribosome"/>
    <property type="evidence" value="ECO:0007669"/>
    <property type="project" value="InterPro"/>
</dbReference>
<dbReference type="InterPro" id="IPR012340">
    <property type="entry name" value="NA-bd_OB-fold"/>
</dbReference>